<sequence>MKKLLLSLSLLISCVAFSQPQKGLGNLQGLKIAYMTRQLNLSSEEAEKFWPVYYNYTDDMTEARKEMKDDVIGLDEKLLALKKRYWVEFKKVLGTDERVNKGFLAEREFGNFIRTEMEKRQRLREQRQLNKQR</sequence>
<name>A0A1J5SU25_9ZZZZ</name>
<evidence type="ECO:0000313" key="1">
    <source>
        <dbReference type="EMBL" id="OIR12026.1"/>
    </source>
</evidence>
<reference evidence="1" key="1">
    <citation type="submission" date="2016-10" db="EMBL/GenBank/DDBJ databases">
        <title>Sequence of Gallionella enrichment culture.</title>
        <authorList>
            <person name="Poehlein A."/>
            <person name="Muehling M."/>
            <person name="Daniel R."/>
        </authorList>
    </citation>
    <scope>NUCLEOTIDE SEQUENCE</scope>
</reference>
<evidence type="ECO:0008006" key="2">
    <source>
        <dbReference type="Google" id="ProtNLM"/>
    </source>
</evidence>
<proteinExistence type="predicted"/>
<dbReference type="EMBL" id="MLJW01000018">
    <property type="protein sequence ID" value="OIR12026.1"/>
    <property type="molecule type" value="Genomic_DNA"/>
</dbReference>
<comment type="caution">
    <text evidence="1">The sequence shown here is derived from an EMBL/GenBank/DDBJ whole genome shotgun (WGS) entry which is preliminary data.</text>
</comment>
<dbReference type="AlphaFoldDB" id="A0A1J5SU25"/>
<organism evidence="1">
    <name type="scientific">mine drainage metagenome</name>
    <dbReference type="NCBI Taxonomy" id="410659"/>
    <lineage>
        <taxon>unclassified sequences</taxon>
        <taxon>metagenomes</taxon>
        <taxon>ecological metagenomes</taxon>
    </lineage>
</organism>
<gene>
    <name evidence="1" type="ORF">GALL_62770</name>
</gene>
<accession>A0A1J5SU25</accession>
<protein>
    <recommendedName>
        <fullName evidence="2">Sensor of ECF-type sigma factor</fullName>
    </recommendedName>
</protein>